<dbReference type="VEuPathDB" id="FungiDB:HMPREF1541_10411"/>
<dbReference type="InterPro" id="IPR050598">
    <property type="entry name" value="AminoAcid_Transporter"/>
</dbReference>
<dbReference type="OrthoDB" id="5982228at2759"/>
<dbReference type="GeneID" id="19977750"/>
<dbReference type="AlphaFoldDB" id="W2S7Q5"/>
<feature type="region of interest" description="Disordered" evidence="5">
    <location>
        <begin position="1"/>
        <end position="39"/>
    </location>
</feature>
<dbReference type="HOGENOM" id="CLU_013661_4_1_1"/>
<proteinExistence type="predicted"/>
<dbReference type="FunCoup" id="W2S7Q5">
    <property type="interactions" value="303"/>
</dbReference>
<sequence length="539" mass="59012">MAHPADEESLNTITSTSSERTPLLDPERQSDNASTISNHEPLLPKASHAIDDDVKPEASTLGRKIGWSSAYILVISRVIGSGIFAMPGIILQDVGSPGLALTLWVLGALVAWAGLAISIEYGAMLPRSGGVKVYLEYTYRWPRFLASTMVAVQAVLLGFTATNCIIFAKYILFAANKEPTDLTTKVLAAGLLTLITVIHGGFYRTGIWIQNALGWLKISLTIFMIATGILATLFFSHRQPLSTWDGIWVDSNWELNTLSTTLFKVLYSFAGLENVNNVLNEVKNPVRTVKTVGPAALLTTLVLYLLINIAYLSVVPLDQLKQSRELIAALFFENLGLGRAFLPVAIALSAAGNVMVVTFSLARLNQEIARQGFLPCQRLLASNEPFGSPLGGLIVHYIPSLLVIVLPPSSSVYSFIVDVELYAAQWYGLAVTAGLVLLRYKKPDLKRPFKAWLPAVWFRVFLGISLILAPLFPPKDGASDVGFFYATYALVGLAVIIFGFLYWYAMAVAIPRYRGYVLEEEFHTLKDGTAITKLVHRPA</sequence>
<keyword evidence="8" id="KW-1185">Reference proteome</keyword>
<comment type="subcellular location">
    <subcellularLocation>
        <location evidence="1">Membrane</location>
        <topology evidence="1">Multi-pass membrane protein</topology>
    </subcellularLocation>
</comment>
<feature type="transmembrane region" description="Helical" evidence="6">
    <location>
        <begin position="184"/>
        <end position="203"/>
    </location>
</feature>
<feature type="transmembrane region" description="Helical" evidence="6">
    <location>
        <begin position="422"/>
        <end position="440"/>
    </location>
</feature>
<gene>
    <name evidence="7" type="ORF">HMPREF1541_10411</name>
</gene>
<evidence type="ECO:0000256" key="6">
    <source>
        <dbReference type="SAM" id="Phobius"/>
    </source>
</evidence>
<dbReference type="EMBL" id="KB822714">
    <property type="protein sequence ID" value="ETN44741.1"/>
    <property type="molecule type" value="Genomic_DNA"/>
</dbReference>
<evidence type="ECO:0000313" key="7">
    <source>
        <dbReference type="EMBL" id="ETN44741.1"/>
    </source>
</evidence>
<dbReference type="InterPro" id="IPR002293">
    <property type="entry name" value="AA/rel_permease1"/>
</dbReference>
<feature type="transmembrane region" description="Helical" evidence="6">
    <location>
        <begin position="70"/>
        <end position="91"/>
    </location>
</feature>
<name>W2S7Q5_CYPE1</name>
<feature type="transmembrane region" description="Helical" evidence="6">
    <location>
        <begin position="452"/>
        <end position="472"/>
    </location>
</feature>
<feature type="transmembrane region" description="Helical" evidence="6">
    <location>
        <begin position="255"/>
        <end position="272"/>
    </location>
</feature>
<feature type="transmembrane region" description="Helical" evidence="6">
    <location>
        <begin position="394"/>
        <end position="416"/>
    </location>
</feature>
<dbReference type="GO" id="GO:0016020">
    <property type="term" value="C:membrane"/>
    <property type="evidence" value="ECO:0007669"/>
    <property type="project" value="UniProtKB-SubCell"/>
</dbReference>
<dbReference type="InParanoid" id="W2S7Q5"/>
<evidence type="ECO:0000256" key="4">
    <source>
        <dbReference type="ARBA" id="ARBA00023136"/>
    </source>
</evidence>
<feature type="transmembrane region" description="Helical" evidence="6">
    <location>
        <begin position="144"/>
        <end position="172"/>
    </location>
</feature>
<keyword evidence="2 6" id="KW-0812">Transmembrane</keyword>
<keyword evidence="3 6" id="KW-1133">Transmembrane helix</keyword>
<evidence type="ECO:0000256" key="2">
    <source>
        <dbReference type="ARBA" id="ARBA00022692"/>
    </source>
</evidence>
<dbReference type="GO" id="GO:0015179">
    <property type="term" value="F:L-amino acid transmembrane transporter activity"/>
    <property type="evidence" value="ECO:0007669"/>
    <property type="project" value="TreeGrafter"/>
</dbReference>
<dbReference type="RefSeq" id="XP_008713304.1">
    <property type="nucleotide sequence ID" value="XM_008715082.1"/>
</dbReference>
<organism evidence="7 8">
    <name type="scientific">Cyphellophora europaea (strain CBS 101466)</name>
    <name type="common">Phialophora europaea</name>
    <dbReference type="NCBI Taxonomy" id="1220924"/>
    <lineage>
        <taxon>Eukaryota</taxon>
        <taxon>Fungi</taxon>
        <taxon>Dikarya</taxon>
        <taxon>Ascomycota</taxon>
        <taxon>Pezizomycotina</taxon>
        <taxon>Eurotiomycetes</taxon>
        <taxon>Chaetothyriomycetidae</taxon>
        <taxon>Chaetothyriales</taxon>
        <taxon>Cyphellophoraceae</taxon>
        <taxon>Cyphellophora</taxon>
    </lineage>
</organism>
<evidence type="ECO:0000256" key="1">
    <source>
        <dbReference type="ARBA" id="ARBA00004141"/>
    </source>
</evidence>
<feature type="transmembrane region" description="Helical" evidence="6">
    <location>
        <begin position="340"/>
        <end position="362"/>
    </location>
</feature>
<protein>
    <recommendedName>
        <fullName evidence="9">Amino acid permease/ SLC12A domain-containing protein</fullName>
    </recommendedName>
</protein>
<accession>W2S7Q5</accession>
<dbReference type="Pfam" id="PF13520">
    <property type="entry name" value="AA_permease_2"/>
    <property type="match status" value="1"/>
</dbReference>
<feature type="compositionally biased region" description="Polar residues" evidence="5">
    <location>
        <begin position="10"/>
        <end position="20"/>
    </location>
</feature>
<dbReference type="PIRSF" id="PIRSF006060">
    <property type="entry name" value="AA_transporter"/>
    <property type="match status" value="1"/>
</dbReference>
<dbReference type="PANTHER" id="PTHR11785">
    <property type="entry name" value="AMINO ACID TRANSPORTER"/>
    <property type="match status" value="1"/>
</dbReference>
<dbReference type="PANTHER" id="PTHR11785:SF532">
    <property type="entry name" value="TRANSPORTER, PUTATIVE (EUROFUNG)-RELATED"/>
    <property type="match status" value="1"/>
</dbReference>
<dbReference type="Proteomes" id="UP000030752">
    <property type="component" value="Unassembled WGS sequence"/>
</dbReference>
<dbReference type="STRING" id="1220924.W2S7Q5"/>
<keyword evidence="4 6" id="KW-0472">Membrane</keyword>
<evidence type="ECO:0000313" key="8">
    <source>
        <dbReference type="Proteomes" id="UP000030752"/>
    </source>
</evidence>
<dbReference type="Gene3D" id="1.20.1740.10">
    <property type="entry name" value="Amino acid/polyamine transporter I"/>
    <property type="match status" value="1"/>
</dbReference>
<feature type="transmembrane region" description="Helical" evidence="6">
    <location>
        <begin position="292"/>
        <end position="314"/>
    </location>
</feature>
<evidence type="ECO:0000256" key="3">
    <source>
        <dbReference type="ARBA" id="ARBA00022989"/>
    </source>
</evidence>
<evidence type="ECO:0008006" key="9">
    <source>
        <dbReference type="Google" id="ProtNLM"/>
    </source>
</evidence>
<feature type="transmembrane region" description="Helical" evidence="6">
    <location>
        <begin position="484"/>
        <end position="505"/>
    </location>
</feature>
<evidence type="ECO:0000256" key="5">
    <source>
        <dbReference type="SAM" id="MobiDB-lite"/>
    </source>
</evidence>
<feature type="transmembrane region" description="Helical" evidence="6">
    <location>
        <begin position="215"/>
        <end position="235"/>
    </location>
</feature>
<reference evidence="7 8" key="1">
    <citation type="submission" date="2013-03" db="EMBL/GenBank/DDBJ databases">
        <title>The Genome Sequence of Phialophora europaea CBS 101466.</title>
        <authorList>
            <consortium name="The Broad Institute Genomics Platform"/>
            <person name="Cuomo C."/>
            <person name="de Hoog S."/>
            <person name="Gorbushina A."/>
            <person name="Walker B."/>
            <person name="Young S.K."/>
            <person name="Zeng Q."/>
            <person name="Gargeya S."/>
            <person name="Fitzgerald M."/>
            <person name="Haas B."/>
            <person name="Abouelleil A."/>
            <person name="Allen A.W."/>
            <person name="Alvarado L."/>
            <person name="Arachchi H.M."/>
            <person name="Berlin A.M."/>
            <person name="Chapman S.B."/>
            <person name="Gainer-Dewar J."/>
            <person name="Goldberg J."/>
            <person name="Griggs A."/>
            <person name="Gujja S."/>
            <person name="Hansen M."/>
            <person name="Howarth C."/>
            <person name="Imamovic A."/>
            <person name="Ireland A."/>
            <person name="Larimer J."/>
            <person name="McCowan C."/>
            <person name="Murphy C."/>
            <person name="Pearson M."/>
            <person name="Poon T.W."/>
            <person name="Priest M."/>
            <person name="Roberts A."/>
            <person name="Saif S."/>
            <person name="Shea T."/>
            <person name="Sisk P."/>
            <person name="Sykes S."/>
            <person name="Wortman J."/>
            <person name="Nusbaum C."/>
            <person name="Birren B."/>
        </authorList>
    </citation>
    <scope>NUCLEOTIDE SEQUENCE [LARGE SCALE GENOMIC DNA]</scope>
    <source>
        <strain evidence="7 8">CBS 101466</strain>
    </source>
</reference>
<feature type="transmembrane region" description="Helical" evidence="6">
    <location>
        <begin position="103"/>
        <end position="123"/>
    </location>
</feature>
<dbReference type="eggNOG" id="KOG1287">
    <property type="taxonomic scope" value="Eukaryota"/>
</dbReference>